<dbReference type="SMART" id="SM00448">
    <property type="entry name" value="REC"/>
    <property type="match status" value="1"/>
</dbReference>
<evidence type="ECO:0000259" key="2">
    <source>
        <dbReference type="PROSITE" id="PS50110"/>
    </source>
</evidence>
<dbReference type="Pfam" id="PF00072">
    <property type="entry name" value="Response_reg"/>
    <property type="match status" value="1"/>
</dbReference>
<dbReference type="EMBL" id="JAKRRX010000269">
    <property type="protein sequence ID" value="MCW8336520.1"/>
    <property type="molecule type" value="Genomic_DNA"/>
</dbReference>
<evidence type="ECO:0000313" key="4">
    <source>
        <dbReference type="Proteomes" id="UP001155586"/>
    </source>
</evidence>
<name>A0A9X3HU61_9VIBR</name>
<feature type="non-terminal residue" evidence="3">
    <location>
        <position position="240"/>
    </location>
</feature>
<sequence>MNFTDYKDLRVLVIDDSPMYRAATKEMLIKLGFNTRHISSTATSVQAVELCKEHRFDLVLCDYNLGTDFDGFHLLDQFEALSMLPPHCATFVVTGDSSPNVVRGFSEFKIDGYLLKPLNYDMLKQRLPSILDTKKALKPLLTHVEEKQYRPAHDEIDSLQFCEYQVAREAQFQKIKLLILENKFIEARNQVISLDLSDTSADSLPIELAELAMLEQNVELAMFMTQHANIPAQQARKLDL</sequence>
<dbReference type="GO" id="GO:0000160">
    <property type="term" value="P:phosphorelay signal transduction system"/>
    <property type="evidence" value="ECO:0007669"/>
    <property type="project" value="InterPro"/>
</dbReference>
<proteinExistence type="predicted"/>
<dbReference type="InterPro" id="IPR052048">
    <property type="entry name" value="ST_Response_Regulator"/>
</dbReference>
<dbReference type="Proteomes" id="UP001155586">
    <property type="component" value="Unassembled WGS sequence"/>
</dbReference>
<dbReference type="InterPro" id="IPR011006">
    <property type="entry name" value="CheY-like_superfamily"/>
</dbReference>
<protein>
    <submittedName>
        <fullName evidence="3">Response regulator</fullName>
    </submittedName>
</protein>
<dbReference type="InterPro" id="IPR001789">
    <property type="entry name" value="Sig_transdc_resp-reg_receiver"/>
</dbReference>
<dbReference type="Gene3D" id="3.40.50.2300">
    <property type="match status" value="1"/>
</dbReference>
<dbReference type="AlphaFoldDB" id="A0A9X3HU61"/>
<dbReference type="PROSITE" id="PS50110">
    <property type="entry name" value="RESPONSE_REGULATORY"/>
    <property type="match status" value="1"/>
</dbReference>
<comment type="caution">
    <text evidence="3">The sequence shown here is derived from an EMBL/GenBank/DDBJ whole genome shotgun (WGS) entry which is preliminary data.</text>
</comment>
<gene>
    <name evidence="3" type="ORF">MD483_22175</name>
</gene>
<feature type="modified residue" description="4-aspartylphosphate" evidence="1">
    <location>
        <position position="62"/>
    </location>
</feature>
<keyword evidence="4" id="KW-1185">Reference proteome</keyword>
<dbReference type="SUPFAM" id="SSF52172">
    <property type="entry name" value="CheY-like"/>
    <property type="match status" value="1"/>
</dbReference>
<accession>A0A9X3HU61</accession>
<dbReference type="RefSeq" id="WP_265689614.1">
    <property type="nucleotide sequence ID" value="NZ_JAKRRX010000269.1"/>
</dbReference>
<feature type="domain" description="Response regulatory" evidence="2">
    <location>
        <begin position="10"/>
        <end position="131"/>
    </location>
</feature>
<dbReference type="PANTHER" id="PTHR43228">
    <property type="entry name" value="TWO-COMPONENT RESPONSE REGULATOR"/>
    <property type="match status" value="1"/>
</dbReference>
<evidence type="ECO:0000256" key="1">
    <source>
        <dbReference type="PROSITE-ProRule" id="PRU00169"/>
    </source>
</evidence>
<evidence type="ECO:0000313" key="3">
    <source>
        <dbReference type="EMBL" id="MCW8336520.1"/>
    </source>
</evidence>
<organism evidence="3 4">
    <name type="scientific">Vibrio paucivorans</name>
    <dbReference type="NCBI Taxonomy" id="2829489"/>
    <lineage>
        <taxon>Bacteria</taxon>
        <taxon>Pseudomonadati</taxon>
        <taxon>Pseudomonadota</taxon>
        <taxon>Gammaproteobacteria</taxon>
        <taxon>Vibrionales</taxon>
        <taxon>Vibrionaceae</taxon>
        <taxon>Vibrio</taxon>
    </lineage>
</organism>
<reference evidence="3" key="1">
    <citation type="submission" date="2022-02" db="EMBL/GenBank/DDBJ databases">
        <title>Vibrio sp. nov., a new bacterium isolated from Bohai sea, China.</title>
        <authorList>
            <person name="Yuan Y."/>
        </authorList>
    </citation>
    <scope>NUCLEOTIDE SEQUENCE</scope>
    <source>
        <strain evidence="3">DBSS07</strain>
    </source>
</reference>
<keyword evidence="1" id="KW-0597">Phosphoprotein</keyword>
<dbReference type="PANTHER" id="PTHR43228:SF1">
    <property type="entry name" value="TWO-COMPONENT RESPONSE REGULATOR ARR22"/>
    <property type="match status" value="1"/>
</dbReference>